<feature type="region of interest" description="Disordered" evidence="1">
    <location>
        <begin position="160"/>
        <end position="182"/>
    </location>
</feature>
<dbReference type="Proteomes" id="UP000324241">
    <property type="component" value="Unassembled WGS sequence"/>
</dbReference>
<evidence type="ECO:0000313" key="3">
    <source>
        <dbReference type="Proteomes" id="UP000324241"/>
    </source>
</evidence>
<gene>
    <name evidence="2" type="ORF">ATNIH1004_011465</name>
</gene>
<reference evidence="2 3" key="1">
    <citation type="submission" date="2019-08" db="EMBL/GenBank/DDBJ databases">
        <title>The genome sequence of a newly discovered highly antifungal drug resistant Aspergillus species, Aspergillus tanneri NIH 1004.</title>
        <authorList>
            <person name="Mounaud S."/>
            <person name="Singh I."/>
            <person name="Joardar V."/>
            <person name="Pakala S."/>
            <person name="Pakala S."/>
            <person name="Venepally P."/>
            <person name="Chung J.K."/>
            <person name="Losada L."/>
            <person name="Nierman W.C."/>
        </authorList>
    </citation>
    <scope>NUCLEOTIDE SEQUENCE [LARGE SCALE GENOMIC DNA]</scope>
    <source>
        <strain evidence="2 3">NIH1004</strain>
    </source>
</reference>
<dbReference type="AlphaFoldDB" id="A0A5M9MAQ2"/>
<name>A0A5M9MAQ2_9EURO</name>
<organism evidence="2 3">
    <name type="scientific">Aspergillus tanneri</name>
    <dbReference type="NCBI Taxonomy" id="1220188"/>
    <lineage>
        <taxon>Eukaryota</taxon>
        <taxon>Fungi</taxon>
        <taxon>Dikarya</taxon>
        <taxon>Ascomycota</taxon>
        <taxon>Pezizomycotina</taxon>
        <taxon>Eurotiomycetes</taxon>
        <taxon>Eurotiomycetidae</taxon>
        <taxon>Eurotiales</taxon>
        <taxon>Aspergillaceae</taxon>
        <taxon>Aspergillus</taxon>
        <taxon>Aspergillus subgen. Circumdati</taxon>
    </lineage>
</organism>
<dbReference type="GeneID" id="54334166"/>
<feature type="region of interest" description="Disordered" evidence="1">
    <location>
        <begin position="213"/>
        <end position="237"/>
    </location>
</feature>
<protein>
    <submittedName>
        <fullName evidence="2">Uncharacterized protein</fullName>
    </submittedName>
</protein>
<sequence length="237" mass="26101">MYPSPDLSKLRMNPGRNLTLHPGLIPSLKLSQDSSLKSSLGSNLKAVVINQNGRYLHPCIISNVKQRSYTEFPSCPDQFWVGAITEVKNIPHHRSPIPRAREGFRHIMDSLTEFQVDVLLYQLAIAQDGQYREAMTGTKPQYPIVTLTDLDFRYQSTAISQDTPAQSETASSGGQPEPSRVNSVAKRLVSFYTDRASGKSGACGHRKLAVSGLGKLSTPKGGHQSGSIPLRPYEKQH</sequence>
<proteinExistence type="predicted"/>
<accession>A0A5M9MAQ2</accession>
<feature type="compositionally biased region" description="Polar residues" evidence="1">
    <location>
        <begin position="160"/>
        <end position="174"/>
    </location>
</feature>
<dbReference type="RefSeq" id="XP_033421882.1">
    <property type="nucleotide sequence ID" value="XM_033576027.1"/>
</dbReference>
<evidence type="ECO:0000313" key="2">
    <source>
        <dbReference type="EMBL" id="KAA8642520.1"/>
    </source>
</evidence>
<evidence type="ECO:0000256" key="1">
    <source>
        <dbReference type="SAM" id="MobiDB-lite"/>
    </source>
</evidence>
<dbReference type="EMBL" id="QUQM01000008">
    <property type="protein sequence ID" value="KAA8642520.1"/>
    <property type="molecule type" value="Genomic_DNA"/>
</dbReference>
<comment type="caution">
    <text evidence="2">The sequence shown here is derived from an EMBL/GenBank/DDBJ whole genome shotgun (WGS) entry which is preliminary data.</text>
</comment>
<dbReference type="OrthoDB" id="4367478at2759"/>